<dbReference type="PANTHER" id="PTHR43566">
    <property type="entry name" value="CONSERVED PROTEIN"/>
    <property type="match status" value="1"/>
</dbReference>
<protein>
    <recommendedName>
        <fullName evidence="1">DUF4143 domain-containing protein</fullName>
    </recommendedName>
</protein>
<dbReference type="AlphaFoldDB" id="X1F7M4"/>
<evidence type="ECO:0000313" key="2">
    <source>
        <dbReference type="EMBL" id="GAH41621.1"/>
    </source>
</evidence>
<sequence>MQSIAQSLAGRAAILFLLPFSLSERVDNACNAQEIFTWIKKLNLTNKFDRKISLNEVMMRGFFPEIATHKKVDRKLWCSSYITTYLERDIRNLSNIGDLSQFERFLIACAVRTGQILNISEVARDIGISVPTAKRWLSLLETAHQLYLLYPYYRNIGKRIVKSPKIYFGDTARANSGL</sequence>
<dbReference type="EMBL" id="BARU01005808">
    <property type="protein sequence ID" value="GAH41621.1"/>
    <property type="molecule type" value="Genomic_DNA"/>
</dbReference>
<dbReference type="PANTHER" id="PTHR43566:SF2">
    <property type="entry name" value="DUF4143 DOMAIN-CONTAINING PROTEIN"/>
    <property type="match status" value="1"/>
</dbReference>
<reference evidence="2" key="1">
    <citation type="journal article" date="2014" name="Front. Microbiol.">
        <title>High frequency of phylogenetically diverse reductive dehalogenase-homologous genes in deep subseafloor sedimentary metagenomes.</title>
        <authorList>
            <person name="Kawai M."/>
            <person name="Futagami T."/>
            <person name="Toyoda A."/>
            <person name="Takaki Y."/>
            <person name="Nishi S."/>
            <person name="Hori S."/>
            <person name="Arai W."/>
            <person name="Tsubouchi T."/>
            <person name="Morono Y."/>
            <person name="Uchiyama I."/>
            <person name="Ito T."/>
            <person name="Fujiyama A."/>
            <person name="Inagaki F."/>
            <person name="Takami H."/>
        </authorList>
    </citation>
    <scope>NUCLEOTIDE SEQUENCE</scope>
    <source>
        <strain evidence="2">Expedition CK06-06</strain>
    </source>
</reference>
<proteinExistence type="predicted"/>
<evidence type="ECO:0000259" key="1">
    <source>
        <dbReference type="Pfam" id="PF13635"/>
    </source>
</evidence>
<accession>X1F7M4</accession>
<name>X1F7M4_9ZZZZ</name>
<dbReference type="InterPro" id="IPR025420">
    <property type="entry name" value="DUF4143"/>
</dbReference>
<dbReference type="Pfam" id="PF13635">
    <property type="entry name" value="DUF4143"/>
    <property type="match status" value="1"/>
</dbReference>
<gene>
    <name evidence="2" type="ORF">S03H2_11366</name>
</gene>
<feature type="non-terminal residue" evidence="2">
    <location>
        <position position="178"/>
    </location>
</feature>
<comment type="caution">
    <text evidence="2">The sequence shown here is derived from an EMBL/GenBank/DDBJ whole genome shotgun (WGS) entry which is preliminary data.</text>
</comment>
<feature type="domain" description="DUF4143" evidence="1">
    <location>
        <begin position="87"/>
        <end position="175"/>
    </location>
</feature>
<organism evidence="2">
    <name type="scientific">marine sediment metagenome</name>
    <dbReference type="NCBI Taxonomy" id="412755"/>
    <lineage>
        <taxon>unclassified sequences</taxon>
        <taxon>metagenomes</taxon>
        <taxon>ecological metagenomes</taxon>
    </lineage>
</organism>